<proteinExistence type="predicted"/>
<dbReference type="GeneID" id="80396899"/>
<feature type="binding site" evidence="9">
    <location>
        <position position="246"/>
    </location>
    <ligand>
        <name>Mg(2+)</name>
        <dbReference type="ChEBI" id="CHEBI:18420"/>
        <label>2</label>
    </ligand>
</feature>
<sequence length="590" mass="66011">MDTSPDALYTRLLGDLERSEPGTIARAFNGLQSDTPRQFACAAQAEKFLTKLLASSGTATSRRAAEREFFRCNLKCGTFQVKLGPTDHFWFETILGEIRDFFRDFLCEEDLNEGGFFADALPGPGVSLDTKDTSYASKLHRSNLGFPSEFAKAHWAAMCDSAKLGALAYARPDRWYVASSEKLSFVPKNEKTDRPIGIQTTGAICLQGAIARKIELWLMRKTGIDIKTQADRQRILVYDNTMATVDLTSASALLSSRLVAQLLPPRAYNFLSRYRSEFLTYQGKKLRMHTFSAMGNAYTFALQTAIFYAIARGVYRCLGLQVLAPTTSNDHGNLGVFGDDIIVVKPAFELLCKFLTSVGLEVNETKSFCNGPFRESCGVDVFENVDVRPVYLRSLETLQDRFILLNKLSLWYARWGIEHISALVYLVGCCREKHGFRVVPCAAPLDSGIRVPAVVMQQVVLANCSARHIAVRSPLNYTGFSMYKGYAARSGALTVGSDDSAYPTWMRGEAALDLALSGTLRDGSLAAGRPSRVKYHLAWRPFFSWDCYTPAYEIRRRPVVRQFERYRLRGGDIGEWVPLMIRSFANFVKQ</sequence>
<keyword evidence="12" id="KW-1185">Reference proteome</keyword>
<evidence type="ECO:0000256" key="4">
    <source>
        <dbReference type="ARBA" id="ARBA00022695"/>
    </source>
</evidence>
<dbReference type="EC" id="2.7.7.48" evidence="1"/>
<keyword evidence="4" id="KW-0548">Nucleotidyltransferase</keyword>
<comment type="cofactor">
    <cofactor evidence="9">
        <name>Mg(2+)</name>
        <dbReference type="ChEBI" id="CHEBI:18420"/>
    </cofactor>
    <text evidence="9">Binds 2 Mg(2+) per subunit.</text>
</comment>
<reference evidence="11" key="1">
    <citation type="submission" date="2020-09" db="EMBL/GenBank/DDBJ databases">
        <title>Leviviricetes taxonomy.</title>
        <authorList>
            <person name="Stockdale S.R."/>
            <person name="Callanan J."/>
            <person name="Adriaenssens E.M."/>
            <person name="Kuhn J.H."/>
            <person name="Rumnieks J."/>
            <person name="Shkoporov A."/>
            <person name="Draper L.A."/>
            <person name="Ross P."/>
            <person name="Hill C."/>
        </authorList>
    </citation>
    <scope>NUCLEOTIDE SEQUENCE</scope>
</reference>
<evidence type="ECO:0000256" key="2">
    <source>
        <dbReference type="ARBA" id="ARBA00022484"/>
    </source>
</evidence>
<dbReference type="GO" id="GO:0046872">
    <property type="term" value="F:metal ion binding"/>
    <property type="evidence" value="ECO:0007669"/>
    <property type="project" value="UniProtKB-KW"/>
</dbReference>
<evidence type="ECO:0000313" key="11">
    <source>
        <dbReference type="EMBL" id="DAD52547.1"/>
    </source>
</evidence>
<comment type="catalytic activity">
    <reaction evidence="8">
        <text>RNA(n) + a ribonucleoside 5'-triphosphate = RNA(n+1) + diphosphate</text>
        <dbReference type="Rhea" id="RHEA:21248"/>
        <dbReference type="Rhea" id="RHEA-COMP:14527"/>
        <dbReference type="Rhea" id="RHEA-COMP:17342"/>
        <dbReference type="ChEBI" id="CHEBI:33019"/>
        <dbReference type="ChEBI" id="CHEBI:61557"/>
        <dbReference type="ChEBI" id="CHEBI:140395"/>
        <dbReference type="EC" id="2.7.7.48"/>
    </reaction>
</comment>
<evidence type="ECO:0000256" key="3">
    <source>
        <dbReference type="ARBA" id="ARBA00022679"/>
    </source>
</evidence>
<keyword evidence="2 11" id="KW-0696">RNA-directed RNA polymerase</keyword>
<evidence type="ECO:0000256" key="5">
    <source>
        <dbReference type="ARBA" id="ARBA00022741"/>
    </source>
</evidence>
<name>A0A8S5L4T3_9VIRU</name>
<feature type="domain" description="RdRp catalytic" evidence="10">
    <location>
        <begin position="231"/>
        <end position="371"/>
    </location>
</feature>
<feature type="binding site" evidence="9">
    <location>
        <position position="340"/>
    </location>
    <ligand>
        <name>Mg(2+)</name>
        <dbReference type="ChEBI" id="CHEBI:18420"/>
        <label>2</label>
    </ligand>
</feature>
<evidence type="ECO:0000256" key="1">
    <source>
        <dbReference type="ARBA" id="ARBA00012494"/>
    </source>
</evidence>
<dbReference type="Pfam" id="PF03431">
    <property type="entry name" value="RNA_replicase_B"/>
    <property type="match status" value="1"/>
</dbReference>
<dbReference type="InterPro" id="IPR007096">
    <property type="entry name" value="RNA-dir_Rpol_cat_phage"/>
</dbReference>
<evidence type="ECO:0000256" key="8">
    <source>
        <dbReference type="ARBA" id="ARBA00048744"/>
    </source>
</evidence>
<organism evidence="11 12">
    <name type="scientific">ssRNA phage SRR6254353_1</name>
    <dbReference type="NCBI Taxonomy" id="2786493"/>
    <lineage>
        <taxon>Viruses</taxon>
        <taxon>Riboviria</taxon>
        <taxon>Orthornavirae</taxon>
        <taxon>Lenarviricota</taxon>
        <taxon>Leviviricetes</taxon>
        <taxon>Norzivirales</taxon>
        <taxon>Atkinsviridae</taxon>
        <taxon>Cihsnivirus</taxon>
        <taxon>Cihsnivirus pelenecus</taxon>
    </lineage>
</organism>
<dbReference type="RefSeq" id="YP_010768725.1">
    <property type="nucleotide sequence ID" value="NC_073774.1"/>
</dbReference>
<keyword evidence="9" id="KW-0479">Metal-binding</keyword>
<dbReference type="InterPro" id="IPR043502">
    <property type="entry name" value="DNA/RNA_pol_sf"/>
</dbReference>
<evidence type="ECO:0000256" key="9">
    <source>
        <dbReference type="PIRSR" id="PIRSR605093-1"/>
    </source>
</evidence>
<dbReference type="KEGG" id="vg:80396899"/>
<keyword evidence="5" id="KW-0547">Nucleotide-binding</keyword>
<keyword evidence="3" id="KW-0808">Transferase</keyword>
<dbReference type="EMBL" id="BK014136">
    <property type="protein sequence ID" value="DAD52547.1"/>
    <property type="molecule type" value="Genomic_RNA"/>
</dbReference>
<keyword evidence="6" id="KW-0693">Viral RNA replication</keyword>
<dbReference type="Proteomes" id="UP000677392">
    <property type="component" value="Segment"/>
</dbReference>
<accession>A0A8S5L4T3</accession>
<dbReference type="GO" id="GO:0039694">
    <property type="term" value="P:viral RNA genome replication"/>
    <property type="evidence" value="ECO:0007669"/>
    <property type="project" value="InterPro"/>
</dbReference>
<evidence type="ECO:0000313" key="12">
    <source>
        <dbReference type="Proteomes" id="UP000677392"/>
    </source>
</evidence>
<dbReference type="GO" id="GO:0003968">
    <property type="term" value="F:RNA-directed RNA polymerase activity"/>
    <property type="evidence" value="ECO:0007669"/>
    <property type="project" value="UniProtKB-KW"/>
</dbReference>
<protein>
    <recommendedName>
        <fullName evidence="1">RNA-directed RNA polymerase</fullName>
        <ecNumber evidence="1">2.7.7.48</ecNumber>
    </recommendedName>
    <alternativeName>
        <fullName evidence="7">RNA replicase beta chain</fullName>
    </alternativeName>
</protein>
<dbReference type="SUPFAM" id="SSF56672">
    <property type="entry name" value="DNA/RNA polymerases"/>
    <property type="match status" value="1"/>
</dbReference>
<dbReference type="GO" id="GO:0000166">
    <property type="term" value="F:nucleotide binding"/>
    <property type="evidence" value="ECO:0007669"/>
    <property type="project" value="UniProtKB-KW"/>
</dbReference>
<gene>
    <name evidence="11" type="primary">SRR6254353_1_3</name>
</gene>
<evidence type="ECO:0000256" key="6">
    <source>
        <dbReference type="ARBA" id="ARBA00022953"/>
    </source>
</evidence>
<dbReference type="PROSITE" id="PS50522">
    <property type="entry name" value="RDRP_PHAGE"/>
    <property type="match status" value="1"/>
</dbReference>
<dbReference type="InterPro" id="IPR005093">
    <property type="entry name" value="RNArep_beta"/>
</dbReference>
<keyword evidence="9" id="KW-0460">Magnesium</keyword>
<evidence type="ECO:0000256" key="7">
    <source>
        <dbReference type="ARBA" id="ARBA00030248"/>
    </source>
</evidence>
<feature type="binding site" evidence="9">
    <location>
        <position position="339"/>
    </location>
    <ligand>
        <name>Mg(2+)</name>
        <dbReference type="ChEBI" id="CHEBI:18420"/>
        <label>2</label>
    </ligand>
</feature>
<evidence type="ECO:0000259" key="10">
    <source>
        <dbReference type="PROSITE" id="PS50522"/>
    </source>
</evidence>